<dbReference type="CDD" id="cd06974">
    <property type="entry name" value="TerD_like"/>
    <property type="match status" value="1"/>
</dbReference>
<evidence type="ECO:0000313" key="1">
    <source>
        <dbReference type="EMBL" id="MBW4770058.1"/>
    </source>
</evidence>
<reference evidence="1 2" key="1">
    <citation type="submission" date="2021-07" db="EMBL/GenBank/DDBJ databases">
        <title>Genomic diversity and antimicrobial resistance of Prevotella spp. isolated from chronic lung disease airways.</title>
        <authorList>
            <person name="Webb K.A."/>
            <person name="Olagoke O.S."/>
            <person name="Baird T."/>
            <person name="Neill J."/>
            <person name="Pham A."/>
            <person name="Wells T.J."/>
            <person name="Ramsay K.A."/>
            <person name="Bell S.C."/>
            <person name="Sarovich D.S."/>
            <person name="Price E.P."/>
        </authorList>
    </citation>
    <scope>NUCLEOTIDE SEQUENCE [LARGE SCALE GENOMIC DNA]</scope>
    <source>
        <strain evidence="1 2">SCHI0011.S.12</strain>
    </source>
</reference>
<name>A0ABS6YH56_9BACT</name>
<sequence>MKETALKQVAFRYQALYIETNQHENSTQVAPTKEALAFIKLLSDYGYSVSEALLHALYRCSIEELNLQTEVIKEALGVDFNWTPLVKNWQVPTNESTIDHLITLFVNCFPTTSDIKGTLLGCGHFIPTGTFNIERYNGCPFCGTPLEHHNDIFVNQGSEKKELHLFQLSDLESKLNELLNSKTPLNRTQINTLTLLLTHFDVSEDTLIEMKETHLEVMKAWAEQQHFDRIGSYISSPTDLLRFLWFLKTNQSQIIQPKTLLKKASKHRFFAYDEEEQKDPFTEKEKELLKLKYNRTWCKWAATWLNNLPISAEKAAEIMNPQRGMWVRMIRALRLPEYSKRKGFDALAQLLDVFYNKNYTTWLGKVNAAKQQNDYQKELELLKQRPGMFARALFSTMLRIGIAPTLSAFKEVSGEISLRLLTSLYSAAETYFIPNQERLIRTITGSTYTVHSNPLLTKSESSAYQEYIDAIKGLYINALEDKYKSKEREDAIQKVFIDPELMTIPISVGNRTSTIQNAGCALMGTRFNVQGNQVRLFLNWGVGLPAQHLDMDLSCNLSLKDGTTDVCSFYNLSPEGCLHSGDIRTIPEKIGTAEYIELDLDKLSKREVAYVTFTCNAYTDGSLSPNMRVGWMNSANKMTISEETGVAFDPSTVQHMVTIASNNLSKGLAFGVLDVDKREITWLELPLSGPTVQWLNNGSVELLLQQLRNKPTIGELLQLKAKAQGIEITTNKDEADMVYDYNWALDVAQVSNTLL</sequence>
<dbReference type="Proteomes" id="UP000788426">
    <property type="component" value="Unassembled WGS sequence"/>
</dbReference>
<keyword evidence="2" id="KW-1185">Reference proteome</keyword>
<evidence type="ECO:0000313" key="2">
    <source>
        <dbReference type="Proteomes" id="UP000788426"/>
    </source>
</evidence>
<protein>
    <submittedName>
        <fullName evidence="1">TerD family protein</fullName>
    </submittedName>
</protein>
<organism evidence="1 2">
    <name type="scientific">Hoylesella nanceiensis</name>
    <dbReference type="NCBI Taxonomy" id="425941"/>
    <lineage>
        <taxon>Bacteria</taxon>
        <taxon>Pseudomonadati</taxon>
        <taxon>Bacteroidota</taxon>
        <taxon>Bacteroidia</taxon>
        <taxon>Bacteroidales</taxon>
        <taxon>Prevotellaceae</taxon>
        <taxon>Hoylesella</taxon>
    </lineage>
</organism>
<dbReference type="EMBL" id="JAHXCT010000008">
    <property type="protein sequence ID" value="MBW4770058.1"/>
    <property type="molecule type" value="Genomic_DNA"/>
</dbReference>
<proteinExistence type="predicted"/>
<accession>A0ABS6YH56</accession>
<dbReference type="InterPro" id="IPR003325">
    <property type="entry name" value="TerD"/>
</dbReference>
<comment type="caution">
    <text evidence="1">The sequence shown here is derived from an EMBL/GenBank/DDBJ whole genome shotgun (WGS) entry which is preliminary data.</text>
</comment>
<dbReference type="RefSeq" id="WP_219482272.1">
    <property type="nucleotide sequence ID" value="NZ_JAHXCT010000008.1"/>
</dbReference>
<gene>
    <name evidence="1" type="ORF">KZO38_09870</name>
</gene>